<accession>A0A8H7RHN4</accession>
<organism evidence="1 2">
    <name type="scientific">Mucor saturninus</name>
    <dbReference type="NCBI Taxonomy" id="64648"/>
    <lineage>
        <taxon>Eukaryota</taxon>
        <taxon>Fungi</taxon>
        <taxon>Fungi incertae sedis</taxon>
        <taxon>Mucoromycota</taxon>
        <taxon>Mucoromycotina</taxon>
        <taxon>Mucoromycetes</taxon>
        <taxon>Mucorales</taxon>
        <taxon>Mucorineae</taxon>
        <taxon>Mucoraceae</taxon>
        <taxon>Mucor</taxon>
    </lineage>
</organism>
<dbReference type="Proteomes" id="UP000603453">
    <property type="component" value="Unassembled WGS sequence"/>
</dbReference>
<comment type="caution">
    <text evidence="1">The sequence shown here is derived from an EMBL/GenBank/DDBJ whole genome shotgun (WGS) entry which is preliminary data.</text>
</comment>
<keyword evidence="2" id="KW-1185">Reference proteome</keyword>
<dbReference type="AlphaFoldDB" id="A0A8H7RHN4"/>
<dbReference type="OrthoDB" id="2281761at2759"/>
<evidence type="ECO:0000313" key="2">
    <source>
        <dbReference type="Proteomes" id="UP000603453"/>
    </source>
</evidence>
<evidence type="ECO:0000313" key="1">
    <source>
        <dbReference type="EMBL" id="KAG2211172.1"/>
    </source>
</evidence>
<gene>
    <name evidence="1" type="ORF">INT47_006291</name>
</gene>
<protein>
    <submittedName>
        <fullName evidence="1">Uncharacterized protein</fullName>
    </submittedName>
</protein>
<name>A0A8H7RHN4_9FUNG</name>
<proteinExistence type="predicted"/>
<reference evidence="1" key="1">
    <citation type="submission" date="2020-12" db="EMBL/GenBank/DDBJ databases">
        <title>Metabolic potential, ecology and presence of endohyphal bacteria is reflected in genomic diversity of Mucoromycotina.</title>
        <authorList>
            <person name="Muszewska A."/>
            <person name="Okrasinska A."/>
            <person name="Steczkiewicz K."/>
            <person name="Drgas O."/>
            <person name="Orlowska M."/>
            <person name="Perlinska-Lenart U."/>
            <person name="Aleksandrzak-Piekarczyk T."/>
            <person name="Szatraj K."/>
            <person name="Zielenkiewicz U."/>
            <person name="Pilsyk S."/>
            <person name="Malc E."/>
            <person name="Mieczkowski P."/>
            <person name="Kruszewska J.S."/>
            <person name="Biernat P."/>
            <person name="Pawlowska J."/>
        </authorList>
    </citation>
    <scope>NUCLEOTIDE SEQUENCE</scope>
    <source>
        <strain evidence="1">WA0000017839</strain>
    </source>
</reference>
<sequence length="200" mass="23247">MSMVKDLIKHETQFRASVANSSEASFTEKYLMPAIRRVLLEKSSKNILYALIDKPNQIVKRPETTSRYQPETDYAKLMKQLKGSVDEQLYLGVQNPSSLGLLVEGFDCTLFQMFLLADGVYIPMAINRFSLVEQNHYFLQFPSIVEAFYFVKCELNKFVVRVNEKKTSEEKKIGRECVRFFFETRLEAKNKKSRKANKSQ</sequence>
<dbReference type="EMBL" id="JAEPRD010000009">
    <property type="protein sequence ID" value="KAG2211172.1"/>
    <property type="molecule type" value="Genomic_DNA"/>
</dbReference>